<protein>
    <submittedName>
        <fullName evidence="8">Response regulator</fullName>
    </submittedName>
</protein>
<dbReference type="GO" id="GO:0006355">
    <property type="term" value="P:regulation of DNA-templated transcription"/>
    <property type="evidence" value="ECO:0007669"/>
    <property type="project" value="TreeGrafter"/>
</dbReference>
<evidence type="ECO:0000256" key="6">
    <source>
        <dbReference type="PROSITE-ProRule" id="PRU00169"/>
    </source>
</evidence>
<keyword evidence="5" id="KW-0804">Transcription</keyword>
<organism evidence="8 9">
    <name type="scientific">Natronosporangium hydrolyticum</name>
    <dbReference type="NCBI Taxonomy" id="2811111"/>
    <lineage>
        <taxon>Bacteria</taxon>
        <taxon>Bacillati</taxon>
        <taxon>Actinomycetota</taxon>
        <taxon>Actinomycetes</taxon>
        <taxon>Micromonosporales</taxon>
        <taxon>Micromonosporaceae</taxon>
        <taxon>Natronosporangium</taxon>
    </lineage>
</organism>
<name>A0A895YFV1_9ACTN</name>
<dbReference type="GO" id="GO:0005829">
    <property type="term" value="C:cytosol"/>
    <property type="evidence" value="ECO:0007669"/>
    <property type="project" value="TreeGrafter"/>
</dbReference>
<dbReference type="GO" id="GO:0000976">
    <property type="term" value="F:transcription cis-regulatory region binding"/>
    <property type="evidence" value="ECO:0007669"/>
    <property type="project" value="TreeGrafter"/>
</dbReference>
<keyword evidence="1 6" id="KW-0597">Phosphoprotein</keyword>
<dbReference type="InterPro" id="IPR001789">
    <property type="entry name" value="Sig_transdc_resp-reg_receiver"/>
</dbReference>
<evidence type="ECO:0000256" key="2">
    <source>
        <dbReference type="ARBA" id="ARBA00023012"/>
    </source>
</evidence>
<gene>
    <name evidence="8" type="ORF">JQS43_09305</name>
</gene>
<dbReference type="InterPro" id="IPR011006">
    <property type="entry name" value="CheY-like_superfamily"/>
</dbReference>
<evidence type="ECO:0000256" key="3">
    <source>
        <dbReference type="ARBA" id="ARBA00023015"/>
    </source>
</evidence>
<evidence type="ECO:0000256" key="1">
    <source>
        <dbReference type="ARBA" id="ARBA00022553"/>
    </source>
</evidence>
<dbReference type="GO" id="GO:0032993">
    <property type="term" value="C:protein-DNA complex"/>
    <property type="evidence" value="ECO:0007669"/>
    <property type="project" value="TreeGrafter"/>
</dbReference>
<sequence length="124" mass="13307">MSRILVVDDDPGIVQLISFRLTRSGFEVDTAADGESALGRIRDTPPDLVLLDILMPGLSGLDVLAEIRASEQTAQLPVIMLTAKTLEGDIELGFERGATDYIVKPFSPRELVSRVNAAIARTGG</sequence>
<proteinExistence type="predicted"/>
<dbReference type="KEGG" id="nhy:JQS43_09305"/>
<dbReference type="RefSeq" id="WP_239678667.1">
    <property type="nucleotide sequence ID" value="NZ_CP070499.1"/>
</dbReference>
<dbReference type="AlphaFoldDB" id="A0A895YFV1"/>
<feature type="domain" description="Response regulatory" evidence="7">
    <location>
        <begin position="3"/>
        <end position="119"/>
    </location>
</feature>
<keyword evidence="2" id="KW-0902">Two-component regulatory system</keyword>
<dbReference type="GO" id="GO:0000156">
    <property type="term" value="F:phosphorelay response regulator activity"/>
    <property type="evidence" value="ECO:0007669"/>
    <property type="project" value="TreeGrafter"/>
</dbReference>
<keyword evidence="3" id="KW-0805">Transcription regulation</keyword>
<dbReference type="FunFam" id="3.40.50.2300:FF:000001">
    <property type="entry name" value="DNA-binding response regulator PhoB"/>
    <property type="match status" value="1"/>
</dbReference>
<dbReference type="Gene3D" id="3.40.50.2300">
    <property type="match status" value="1"/>
</dbReference>
<dbReference type="EMBL" id="CP070499">
    <property type="protein sequence ID" value="QSB16451.1"/>
    <property type="molecule type" value="Genomic_DNA"/>
</dbReference>
<dbReference type="PROSITE" id="PS50110">
    <property type="entry name" value="RESPONSE_REGULATORY"/>
    <property type="match status" value="1"/>
</dbReference>
<dbReference type="Pfam" id="PF00072">
    <property type="entry name" value="Response_reg"/>
    <property type="match status" value="1"/>
</dbReference>
<accession>A0A895YFV1</accession>
<reference evidence="8" key="1">
    <citation type="submission" date="2021-02" db="EMBL/GenBank/DDBJ databases">
        <title>Natrosporangium hydrolyticum gen. nov., sp. nov, a haloalkaliphilic actinobacterium from a soda solonchak soil.</title>
        <authorList>
            <person name="Sorokin D.Y."/>
            <person name="Khijniak T.V."/>
            <person name="Zakharycheva A.P."/>
            <person name="Boueva O.V."/>
            <person name="Ariskina E.V."/>
            <person name="Hahnke R.L."/>
            <person name="Bunk B."/>
            <person name="Sproer C."/>
            <person name="Schumann P."/>
            <person name="Evtushenko L.I."/>
            <person name="Kublanov I.V."/>
        </authorList>
    </citation>
    <scope>NUCLEOTIDE SEQUENCE</scope>
    <source>
        <strain evidence="8">DSM 106523</strain>
    </source>
</reference>
<dbReference type="SUPFAM" id="SSF52172">
    <property type="entry name" value="CheY-like"/>
    <property type="match status" value="1"/>
</dbReference>
<dbReference type="InterPro" id="IPR039420">
    <property type="entry name" value="WalR-like"/>
</dbReference>
<dbReference type="PANTHER" id="PTHR48111">
    <property type="entry name" value="REGULATOR OF RPOS"/>
    <property type="match status" value="1"/>
</dbReference>
<evidence type="ECO:0000259" key="7">
    <source>
        <dbReference type="PROSITE" id="PS50110"/>
    </source>
</evidence>
<feature type="modified residue" description="4-aspartylphosphate" evidence="6">
    <location>
        <position position="52"/>
    </location>
</feature>
<evidence type="ECO:0000313" key="9">
    <source>
        <dbReference type="Proteomes" id="UP000662857"/>
    </source>
</evidence>
<dbReference type="PANTHER" id="PTHR48111:SF1">
    <property type="entry name" value="TWO-COMPONENT RESPONSE REGULATOR ORR33"/>
    <property type="match status" value="1"/>
</dbReference>
<evidence type="ECO:0000256" key="4">
    <source>
        <dbReference type="ARBA" id="ARBA00023125"/>
    </source>
</evidence>
<dbReference type="Proteomes" id="UP000662857">
    <property type="component" value="Chromosome"/>
</dbReference>
<dbReference type="SMART" id="SM00448">
    <property type="entry name" value="REC"/>
    <property type="match status" value="1"/>
</dbReference>
<evidence type="ECO:0000256" key="5">
    <source>
        <dbReference type="ARBA" id="ARBA00023163"/>
    </source>
</evidence>
<keyword evidence="4" id="KW-0238">DNA-binding</keyword>
<keyword evidence="9" id="KW-1185">Reference proteome</keyword>
<evidence type="ECO:0000313" key="8">
    <source>
        <dbReference type="EMBL" id="QSB16451.1"/>
    </source>
</evidence>